<dbReference type="EMBL" id="JH767255">
    <property type="protein sequence ID" value="EQC25802.1"/>
    <property type="molecule type" value="Genomic_DNA"/>
</dbReference>
<evidence type="ECO:0000256" key="6">
    <source>
        <dbReference type="ARBA" id="ARBA00023180"/>
    </source>
</evidence>
<dbReference type="Proteomes" id="UP000030762">
    <property type="component" value="Unassembled WGS sequence"/>
</dbReference>
<sequence>MCILASASLLVSGVVLVVYGAIYASYHAQRIENVEGLRFVPNAAANPSGYAAFLASPTLGVQGLEPQTRSYYVFNITNIDAVVAGTAVPHVQQVGPYVYALTSTKNNVRFNGSTVMYSVGSNFAELPTRSNGSSSDVVYTVNTSYARTLAKLGNAGFSERLLVAAHAQTQLSAYAAYLEGPMLAFTKQRLALPYLATMAVTTRTNALPAALSKFQAQVASQTLPQNLLRLIATTRQAYIPTLLRPMYEAFLVNYVPMTLSSHLAALQVQSVPRVLSNVQARLAVEAVPTMLTQRQAQLRSTAVPVVLSRMLSRLPTYISFPYFARDMMEEACLEAVPSMLSTIKAGVVQAYVDQGASAATAQQNTVLQWLSAAGPWTNLDAMVGGNPTGQPRYGFELRSTADPSLASLALSTDVGNLLLAATTNLDFSLLDYTPTDTNHGFGLWKQVVAMNEAAITALIAGVNNEIALPANYLTRAQVLGVRGYILSWSKGAMLHRDRQRYWATAYAQRTAGSANEPSVDIDWVTSGVQTGFPLPSTNLGLSDAQCARLWDTTVSPSFLTPTGYVTWTAAGASDSAAVSALQSTFGLSTSQLTGVLAWIQALTSSASVKTNAIRHWGLGGTCPSPFNNVSSCATYQLEPHLGTSVSGWELPNAANLVFSEALVAYLWDATQTFSFLHLASGYTSWVNVLLLPNGLSSLTTSLAALNLGAVSEDHVRLVATWLQNWSRHPLLLQAMDQTWRDPTTFPFLPATTLASLTTYLINRPTLSAAAAAYLNSPSSTYAALNTAGYAVWMSSPSSAQVSSMLAAINAQLPTFCTQLLGGANSALFATPLAGSCGVLTAADMTALQTYVQNQKTDAYMLQALREQWRCGLRNWNLEPYRAGLQVGWELCRNSSCNLSLVNGTSCVVPSAAMNLWDTANALSFLKPSVYQTTWLAAQSADAATSAPAKAAIAAGLGQASWLPWMDVISQWLVSWATLDYTIRDVLGLWLKAACTIPTVVSQTPVTTTASTASCVPSTTTTSDAVQYTNLVVGGRPTTYFASNFAETSYTDTPNIAVSTVTTVVTCTPTTTTTTTTTTVTNGPLCLMSDVTPGLPLLQTGFELGAVTSTLSMNLVQLFLWNPATPVSFLNMTALNTLWVPAATDATKVAALVALLPGASLADVTTVVQWLRAWRTNQLMSLFAQTQWINPSTSVPPFNLDPSGASTQTGFELRFTSTDASTYPSLVQAQYLWSPSSAYSFLDTATGFPTWVQAYAGSLPASEAFVDLLARSPTTTTTTQTASVSAVATLQSATGLSTAQIQTVSKWLVQWADHPFLWSVLLSQWISKTTVFASTPSTLNLAALDASGAMTSLTGFELTVSTRVTPAQARQLWNVANAASFLNPNLLILWCFCHPQITAACPHLSDATGQLPAAANASAASALTRYAGLAPGFQMTSAPTATLAQSFVSLATGLAPADVTAVARWLFEAPQASFYQFLLQSQWATAGLPLYPKNAGFELAYIFDLTATTPRNATAALLVPNTPTPCAPIGAVLAAQLWQPTSTTSFLHSVGLSAWLGGTIVVPGLAACQKTQVSNWLLSWQRHPFLRQFVEYSWYTTPLPCTQSLFGCNRGFELALPTSIPSPTTLPTLGAIAAIVWDAQSPLSFLHPTGGLVWKTLLLGACGSSFANGTCAPATGAPASASSYLVGQLASALGVSALVSDVRTCVYLIGQVWLLQLLDNPGFVSYVLAATGGAPTLLALPMQQFVNASVLSINASMTDVGIFSQFDSSISLQWNATSQELVNVTQPPLVGIPELSVYCARAPSGFGVTPNCALSRSYTLDYATARGLMLAFNDMTVANLNGLAVARGVVVLDTFLAQPFLSPDACAAAVSRMTSLFPALVASTARCSSVGPSYLLILPGVAPFELTALAPILDVQAYLKYTASVFGYASSGGLFVQTSVQTLLWQNTAARRLRPTATTTLSNLDFGAGDVLSTAVTANVSVAPASQAVQTYTFNTDSRVGFYGCLLATNGEPDANNCTTSDGSVFATGATPATLALRWQSQSRDVNYRYAAEMPWIGVPTRRYVEAVPDLTNVSHLYDDLPVLSSSPHLYNVTSTLPFATGLAPNAKSHTMLLDIEPVSGTALHRRDAWMLSVATGPTWLWHQRVQVAYVPLTWVLQEQAIPAASASLYRDLTAPGPMAPEKVAIWELVLGLAFVGLGIYALRLLSRARFKDTLLIKPVAEMPPIKDADVHATDDALPDKTKAI</sequence>
<dbReference type="RefSeq" id="XP_008620777.1">
    <property type="nucleotide sequence ID" value="XM_008622555.1"/>
</dbReference>
<keyword evidence="9" id="KW-1185">Reference proteome</keyword>
<evidence type="ECO:0000256" key="1">
    <source>
        <dbReference type="ARBA" id="ARBA00004370"/>
    </source>
</evidence>
<dbReference type="Pfam" id="PF01130">
    <property type="entry name" value="CD36"/>
    <property type="match status" value="2"/>
</dbReference>
<organism evidence="8 9">
    <name type="scientific">Saprolegnia diclina (strain VS20)</name>
    <dbReference type="NCBI Taxonomy" id="1156394"/>
    <lineage>
        <taxon>Eukaryota</taxon>
        <taxon>Sar</taxon>
        <taxon>Stramenopiles</taxon>
        <taxon>Oomycota</taxon>
        <taxon>Saprolegniomycetes</taxon>
        <taxon>Saprolegniales</taxon>
        <taxon>Saprolegniaceae</taxon>
        <taxon>Saprolegnia</taxon>
    </lineage>
</organism>
<dbReference type="eggNOG" id="KOG3776">
    <property type="taxonomic scope" value="Eukaryota"/>
</dbReference>
<evidence type="ECO:0000256" key="4">
    <source>
        <dbReference type="ARBA" id="ARBA00022989"/>
    </source>
</evidence>
<accession>T0R8I2</accession>
<keyword evidence="6" id="KW-0325">Glycoprotein</keyword>
<proteinExistence type="inferred from homology"/>
<reference evidence="8 9" key="1">
    <citation type="submission" date="2012-04" db="EMBL/GenBank/DDBJ databases">
        <title>The Genome Sequence of Saprolegnia declina VS20.</title>
        <authorList>
            <consortium name="The Broad Institute Genome Sequencing Platform"/>
            <person name="Russ C."/>
            <person name="Nusbaum C."/>
            <person name="Tyler B."/>
            <person name="van West P."/>
            <person name="Dieguez-Uribeondo J."/>
            <person name="de Bruijn I."/>
            <person name="Tripathy S."/>
            <person name="Jiang R."/>
            <person name="Young S.K."/>
            <person name="Zeng Q."/>
            <person name="Gargeya S."/>
            <person name="Fitzgerald M."/>
            <person name="Haas B."/>
            <person name="Abouelleil A."/>
            <person name="Alvarado L."/>
            <person name="Arachchi H.M."/>
            <person name="Berlin A."/>
            <person name="Chapman S.B."/>
            <person name="Goldberg J."/>
            <person name="Griggs A."/>
            <person name="Gujja S."/>
            <person name="Hansen M."/>
            <person name="Howarth C."/>
            <person name="Imamovic A."/>
            <person name="Larimer J."/>
            <person name="McCowen C."/>
            <person name="Montmayeur A."/>
            <person name="Murphy C."/>
            <person name="Neiman D."/>
            <person name="Pearson M."/>
            <person name="Priest M."/>
            <person name="Roberts A."/>
            <person name="Saif S."/>
            <person name="Shea T."/>
            <person name="Sisk P."/>
            <person name="Sykes S."/>
            <person name="Wortman J."/>
            <person name="Nusbaum C."/>
            <person name="Birren B."/>
        </authorList>
    </citation>
    <scope>NUCLEOTIDE SEQUENCE [LARGE SCALE GENOMIC DNA]</scope>
    <source>
        <strain evidence="8 9">VS20</strain>
    </source>
</reference>
<keyword evidence="4 7" id="KW-1133">Transmembrane helix</keyword>
<name>T0R8I2_SAPDV</name>
<comment type="similarity">
    <text evidence="2">Belongs to the CD36 family.</text>
</comment>
<comment type="subcellular location">
    <subcellularLocation>
        <location evidence="1">Membrane</location>
    </subcellularLocation>
</comment>
<gene>
    <name evidence="8" type="ORF">SDRG_16350</name>
</gene>
<keyword evidence="3 7" id="KW-0812">Transmembrane</keyword>
<dbReference type="OMA" id="RDRQRYW"/>
<evidence type="ECO:0000256" key="3">
    <source>
        <dbReference type="ARBA" id="ARBA00022692"/>
    </source>
</evidence>
<dbReference type="OrthoDB" id="514335at2759"/>
<dbReference type="InterPro" id="IPR002159">
    <property type="entry name" value="CD36_fam"/>
</dbReference>
<dbReference type="GO" id="GO:0016020">
    <property type="term" value="C:membrane"/>
    <property type="evidence" value="ECO:0007669"/>
    <property type="project" value="UniProtKB-SubCell"/>
</dbReference>
<dbReference type="VEuPathDB" id="FungiDB:SDRG_16350"/>
<feature type="transmembrane region" description="Helical" evidence="7">
    <location>
        <begin position="2183"/>
        <end position="2202"/>
    </location>
</feature>
<keyword evidence="5 7" id="KW-0472">Membrane</keyword>
<dbReference type="STRING" id="1156394.T0R8I2"/>
<dbReference type="GO" id="GO:0005737">
    <property type="term" value="C:cytoplasm"/>
    <property type="evidence" value="ECO:0007669"/>
    <property type="project" value="TreeGrafter"/>
</dbReference>
<evidence type="ECO:0000256" key="5">
    <source>
        <dbReference type="ARBA" id="ARBA00023136"/>
    </source>
</evidence>
<dbReference type="PANTHER" id="PTHR11923:SF51">
    <property type="entry name" value="LYSOSOME MEMBRANE PROTEIN 2"/>
    <property type="match status" value="1"/>
</dbReference>
<evidence type="ECO:0000256" key="2">
    <source>
        <dbReference type="ARBA" id="ARBA00010532"/>
    </source>
</evidence>
<protein>
    <submittedName>
        <fullName evidence="8">Uncharacterized protein</fullName>
    </submittedName>
</protein>
<dbReference type="GO" id="GO:0005044">
    <property type="term" value="F:scavenger receptor activity"/>
    <property type="evidence" value="ECO:0007669"/>
    <property type="project" value="TreeGrafter"/>
</dbReference>
<evidence type="ECO:0000313" key="9">
    <source>
        <dbReference type="Proteomes" id="UP000030762"/>
    </source>
</evidence>
<dbReference type="PANTHER" id="PTHR11923">
    <property type="entry name" value="SCAVENGER RECEPTOR CLASS B TYPE-1 SR-B1"/>
    <property type="match status" value="1"/>
</dbReference>
<evidence type="ECO:0000256" key="7">
    <source>
        <dbReference type="SAM" id="Phobius"/>
    </source>
</evidence>
<evidence type="ECO:0000313" key="8">
    <source>
        <dbReference type="EMBL" id="EQC25802.1"/>
    </source>
</evidence>
<dbReference type="InParanoid" id="T0R8I2"/>
<dbReference type="GeneID" id="19957077"/>